<dbReference type="AlphaFoldDB" id="A0A6G6SXP1"/>
<dbReference type="Proteomes" id="UP000612266">
    <property type="component" value="Unassembled WGS sequence"/>
</dbReference>
<dbReference type="GeneID" id="57334087"/>
<dbReference type="Pfam" id="PF02342">
    <property type="entry name" value="TerD"/>
    <property type="match status" value="1"/>
</dbReference>
<protein>
    <submittedName>
        <fullName evidence="1">TerD family protein</fullName>
    </submittedName>
</protein>
<sequence>MNMTPGGNLPVPNQTLIVRIQSGAPVDVSAFRLYASGKVNGDSDMVFYGQTASDDRTVIYATAGNSTSFTIDLTRLRPDVEKIAFTATCDGQQTIANLQRLSIQVDANNEVVANGNVDINGRPEAALILGELYRRNGSWKFRFIAQGFNGGLKPLAEHFGVDIADPAPTPAPAPTPKPAPAPTPAPSSVNLSKVSLTKEKPAISLTKKDDFGKIRINLDWHRESKSGGSGLLGGLFGGNKGIDLDIGAFVELQQGHKSVIQALGNGFGDFNRIPYVELQGDDRTGDVAGGEWIFVNGREWKNIKQVLIFAFIYEGVPNWSKTDGVVTIHVPDQPPIETRLTDGNNGRGMCAIARLVNENGSIKVERLNEFFKGHRDMDNAYGWGFRWTAGSK</sequence>
<dbReference type="InterPro" id="IPR051324">
    <property type="entry name" value="Stress/Tellurium_Resist"/>
</dbReference>
<dbReference type="PIRSF" id="PIRSF037118">
    <property type="entry name" value="Tellurite_resistance_TerA"/>
    <property type="match status" value="1"/>
</dbReference>
<reference evidence="1" key="1">
    <citation type="submission" date="2020-11" db="EMBL/GenBank/DDBJ databases">
        <title>Enhanced detection system for hospital associated transmission using whole genome sequencing surveillance.</title>
        <authorList>
            <person name="Harrison L.H."/>
            <person name="Van Tyne D."/>
            <person name="Marsh J.W."/>
            <person name="Griffith M.P."/>
            <person name="Snyder D.J."/>
            <person name="Cooper V.S."/>
            <person name="Mustapha M."/>
        </authorList>
    </citation>
    <scope>NUCLEOTIDE SEQUENCE</scope>
    <source>
        <strain evidence="1">PR00070</strain>
    </source>
</reference>
<dbReference type="RefSeq" id="WP_075672879.1">
    <property type="nucleotide sequence ID" value="NZ_CP047349.1"/>
</dbReference>
<evidence type="ECO:0000313" key="1">
    <source>
        <dbReference type="EMBL" id="MBG2914484.1"/>
    </source>
</evidence>
<dbReference type="InterPro" id="IPR003325">
    <property type="entry name" value="TerD"/>
</dbReference>
<gene>
    <name evidence="1" type="ORF">I4901_08910</name>
</gene>
<dbReference type="PANTHER" id="PTHR32097">
    <property type="entry name" value="CAMP-BINDING PROTEIN 1-RELATED"/>
    <property type="match status" value="1"/>
</dbReference>
<organism evidence="1 2">
    <name type="scientific">Proteus terrae subsp. cibarius</name>
    <dbReference type="NCBI Taxonomy" id="626774"/>
    <lineage>
        <taxon>Bacteria</taxon>
        <taxon>Pseudomonadati</taxon>
        <taxon>Pseudomonadota</taxon>
        <taxon>Gammaproteobacteria</taxon>
        <taxon>Enterobacterales</taxon>
        <taxon>Morganellaceae</taxon>
        <taxon>Proteus</taxon>
    </lineage>
</organism>
<dbReference type="CDD" id="cd06974">
    <property type="entry name" value="TerD_like"/>
    <property type="match status" value="2"/>
</dbReference>
<dbReference type="Gene3D" id="2.60.60.30">
    <property type="entry name" value="sav2460 like domains"/>
    <property type="match status" value="2"/>
</dbReference>
<proteinExistence type="predicted"/>
<comment type="caution">
    <text evidence="1">The sequence shown here is derived from an EMBL/GenBank/DDBJ whole genome shotgun (WGS) entry which is preliminary data.</text>
</comment>
<name>A0A6G6SXP1_9GAMM</name>
<dbReference type="PANTHER" id="PTHR32097:SF3">
    <property type="entry name" value="TELLURITE RESISTANCE PROTEIN"/>
    <property type="match status" value="1"/>
</dbReference>
<accession>A0A6G6SXP1</accession>
<dbReference type="EMBL" id="JADSJR010000009">
    <property type="protein sequence ID" value="MBG2914484.1"/>
    <property type="molecule type" value="Genomic_DNA"/>
</dbReference>
<dbReference type="InterPro" id="IPR017115">
    <property type="entry name" value="Tellurite_resistance_TerA"/>
</dbReference>
<evidence type="ECO:0000313" key="2">
    <source>
        <dbReference type="Proteomes" id="UP000612266"/>
    </source>
</evidence>